<comment type="caution">
    <text evidence="1">The sequence shown here is derived from an EMBL/GenBank/DDBJ whole genome shotgun (WGS) entry which is preliminary data.</text>
</comment>
<dbReference type="Gene3D" id="2.160.20.80">
    <property type="entry name" value="E3 ubiquitin-protein ligase SopA"/>
    <property type="match status" value="1"/>
</dbReference>
<dbReference type="Pfam" id="PF00805">
    <property type="entry name" value="Pentapeptide"/>
    <property type="match status" value="1"/>
</dbReference>
<evidence type="ECO:0000313" key="2">
    <source>
        <dbReference type="Proteomes" id="UP001500886"/>
    </source>
</evidence>
<keyword evidence="2" id="KW-1185">Reference proteome</keyword>
<proteinExistence type="predicted"/>
<reference evidence="2" key="1">
    <citation type="journal article" date="2019" name="Int. J. Syst. Evol. Microbiol.">
        <title>The Global Catalogue of Microorganisms (GCM) 10K type strain sequencing project: providing services to taxonomists for standard genome sequencing and annotation.</title>
        <authorList>
            <consortium name="The Broad Institute Genomics Platform"/>
            <consortium name="The Broad Institute Genome Sequencing Center for Infectious Disease"/>
            <person name="Wu L."/>
            <person name="Ma J."/>
        </authorList>
    </citation>
    <scope>NUCLEOTIDE SEQUENCE [LARGE SCALE GENOMIC DNA]</scope>
    <source>
        <strain evidence="2">JCM 4542</strain>
    </source>
</reference>
<organism evidence="1 2">
    <name type="scientific">Streptomyces luteosporeus</name>
    <dbReference type="NCBI Taxonomy" id="173856"/>
    <lineage>
        <taxon>Bacteria</taxon>
        <taxon>Bacillati</taxon>
        <taxon>Actinomycetota</taxon>
        <taxon>Actinomycetes</taxon>
        <taxon>Kitasatosporales</taxon>
        <taxon>Streptomycetaceae</taxon>
        <taxon>Streptomyces</taxon>
    </lineage>
</organism>
<protein>
    <recommendedName>
        <fullName evidence="3">Pentapeptide repeat-containing protein</fullName>
    </recommendedName>
</protein>
<sequence length="220" mass="23121">MGESMPCNVTTADWQPAAFPADLEAARHLREWLDDPSYSLYGIEQDFRGADLSGGDFSGGWFIGARLAGVRLAGAEFYRADLQSADLTGADLTGACLVKATLDEAVMRSARLDGADMVGADLHEVDAAGASFRGTRISGASLLGVDLRGADLTDAVMSENSFKVRVDDTTVVRGLTGTVFGPIIVVSGDASRELAGGELEAWIRARGGDVQVIPPRRQAG</sequence>
<accession>A0ABP6G308</accession>
<dbReference type="InterPro" id="IPR001646">
    <property type="entry name" value="5peptide_repeat"/>
</dbReference>
<gene>
    <name evidence="1" type="ORF">GCM10010315_18150</name>
</gene>
<evidence type="ECO:0008006" key="3">
    <source>
        <dbReference type="Google" id="ProtNLM"/>
    </source>
</evidence>
<dbReference type="EMBL" id="BAAASL010000006">
    <property type="protein sequence ID" value="GAA2713132.1"/>
    <property type="molecule type" value="Genomic_DNA"/>
</dbReference>
<dbReference type="Proteomes" id="UP001500886">
    <property type="component" value="Unassembled WGS sequence"/>
</dbReference>
<dbReference type="PANTHER" id="PTHR14136">
    <property type="entry name" value="BTB_POZ DOMAIN-CONTAINING PROTEIN KCTD9"/>
    <property type="match status" value="1"/>
</dbReference>
<dbReference type="RefSeq" id="WP_344434357.1">
    <property type="nucleotide sequence ID" value="NZ_BAAASL010000006.1"/>
</dbReference>
<dbReference type="SUPFAM" id="SSF141571">
    <property type="entry name" value="Pentapeptide repeat-like"/>
    <property type="match status" value="1"/>
</dbReference>
<dbReference type="InterPro" id="IPR051082">
    <property type="entry name" value="Pentapeptide-BTB/POZ_domain"/>
</dbReference>
<evidence type="ECO:0000313" key="1">
    <source>
        <dbReference type="EMBL" id="GAA2713132.1"/>
    </source>
</evidence>
<name>A0ABP6G308_9ACTN</name>
<dbReference type="PANTHER" id="PTHR14136:SF17">
    <property type="entry name" value="BTB_POZ DOMAIN-CONTAINING PROTEIN KCTD9"/>
    <property type="match status" value="1"/>
</dbReference>